<evidence type="ECO:0000313" key="4">
    <source>
        <dbReference type="EMBL" id="OGD78188.1"/>
    </source>
</evidence>
<keyword evidence="2" id="KW-0238">DNA-binding</keyword>
<comment type="similarity">
    <text evidence="3">Belongs to the bacterial histone-like protein family.</text>
</comment>
<reference evidence="4 5" key="1">
    <citation type="journal article" date="2016" name="Nat. Commun.">
        <title>Thousands of microbial genomes shed light on interconnected biogeochemical processes in an aquifer system.</title>
        <authorList>
            <person name="Anantharaman K."/>
            <person name="Brown C.T."/>
            <person name="Hug L.A."/>
            <person name="Sharon I."/>
            <person name="Castelle C.J."/>
            <person name="Probst A.J."/>
            <person name="Thomas B.C."/>
            <person name="Singh A."/>
            <person name="Wilkins M.J."/>
            <person name="Karaoz U."/>
            <person name="Brodie E.L."/>
            <person name="Williams K.H."/>
            <person name="Hubbard S.S."/>
            <person name="Banfield J.F."/>
        </authorList>
    </citation>
    <scope>NUCLEOTIDE SEQUENCE [LARGE SCALE GENOMIC DNA]</scope>
</reference>
<evidence type="ECO:0000256" key="2">
    <source>
        <dbReference type="ARBA" id="ARBA00023125"/>
    </source>
</evidence>
<protein>
    <recommendedName>
        <fullName evidence="6">Integration host factor subunit beta</fullName>
    </recommendedName>
</protein>
<dbReference type="CDD" id="cd13836">
    <property type="entry name" value="IHF_B"/>
    <property type="match status" value="1"/>
</dbReference>
<evidence type="ECO:0000313" key="5">
    <source>
        <dbReference type="Proteomes" id="UP000177187"/>
    </source>
</evidence>
<dbReference type="EMBL" id="MFAF01000045">
    <property type="protein sequence ID" value="OGD78188.1"/>
    <property type="molecule type" value="Genomic_DNA"/>
</dbReference>
<dbReference type="GO" id="GO:0030527">
    <property type="term" value="F:structural constituent of chromatin"/>
    <property type="evidence" value="ECO:0007669"/>
    <property type="project" value="InterPro"/>
</dbReference>
<dbReference type="PANTHER" id="PTHR33175">
    <property type="entry name" value="DNA-BINDING PROTEIN HU"/>
    <property type="match status" value="1"/>
</dbReference>
<dbReference type="Gene3D" id="4.10.520.10">
    <property type="entry name" value="IHF-like DNA-binding proteins"/>
    <property type="match status" value="1"/>
</dbReference>
<evidence type="ECO:0000256" key="3">
    <source>
        <dbReference type="RuleBase" id="RU003939"/>
    </source>
</evidence>
<evidence type="ECO:0000256" key="1">
    <source>
        <dbReference type="ARBA" id="ARBA00023067"/>
    </source>
</evidence>
<dbReference type="SUPFAM" id="SSF47729">
    <property type="entry name" value="IHF-like DNA-binding proteins"/>
    <property type="match status" value="1"/>
</dbReference>
<dbReference type="Pfam" id="PF00216">
    <property type="entry name" value="Bac_DNA_binding"/>
    <property type="match status" value="1"/>
</dbReference>
<proteinExistence type="inferred from homology"/>
<dbReference type="SMART" id="SM00411">
    <property type="entry name" value="BHL"/>
    <property type="match status" value="1"/>
</dbReference>
<accession>A0A1F5FEX1</accession>
<dbReference type="GO" id="GO:0005829">
    <property type="term" value="C:cytosol"/>
    <property type="evidence" value="ECO:0007669"/>
    <property type="project" value="TreeGrafter"/>
</dbReference>
<sequence length="94" mass="10773">MTKREIAITVAKRLNVTQKVAAQVLDALIEEMRQTLSRGERIEIRDFGVFSVRKAKQKLARNPRTNQEVIVPARKRIKFVPGKRMKALSLDLSD</sequence>
<dbReference type="Proteomes" id="UP000177187">
    <property type="component" value="Unassembled WGS sequence"/>
</dbReference>
<evidence type="ECO:0008006" key="6">
    <source>
        <dbReference type="Google" id="ProtNLM"/>
    </source>
</evidence>
<comment type="caution">
    <text evidence="4">The sequence shown here is derived from an EMBL/GenBank/DDBJ whole genome shotgun (WGS) entry which is preliminary data.</text>
</comment>
<dbReference type="PANTHER" id="PTHR33175:SF3">
    <property type="entry name" value="DNA-BINDING PROTEIN HU-BETA"/>
    <property type="match status" value="1"/>
</dbReference>
<dbReference type="InterPro" id="IPR010992">
    <property type="entry name" value="IHF-like_DNA-bd_dom_sf"/>
</dbReference>
<organism evidence="4 5">
    <name type="scientific">Candidatus Coatesbacteria bacterium RBG_13_66_14</name>
    <dbReference type="NCBI Taxonomy" id="1817816"/>
    <lineage>
        <taxon>Bacteria</taxon>
        <taxon>Candidatus Coatesiibacteriota</taxon>
    </lineage>
</organism>
<dbReference type="STRING" id="1817816.A2Y64_07230"/>
<dbReference type="GO" id="GO:0030261">
    <property type="term" value="P:chromosome condensation"/>
    <property type="evidence" value="ECO:0007669"/>
    <property type="project" value="UniProtKB-KW"/>
</dbReference>
<gene>
    <name evidence="4" type="ORF">A2Y64_07230</name>
</gene>
<dbReference type="GO" id="GO:0003677">
    <property type="term" value="F:DNA binding"/>
    <property type="evidence" value="ECO:0007669"/>
    <property type="project" value="UniProtKB-KW"/>
</dbReference>
<keyword evidence="1" id="KW-0226">DNA condensation</keyword>
<dbReference type="PRINTS" id="PR01727">
    <property type="entry name" value="DNABINDINGHU"/>
</dbReference>
<dbReference type="InterPro" id="IPR000119">
    <property type="entry name" value="Hist_DNA-bd"/>
</dbReference>
<dbReference type="AlphaFoldDB" id="A0A1F5FEX1"/>
<name>A0A1F5FEX1_9BACT</name>